<dbReference type="InterPro" id="IPR000198">
    <property type="entry name" value="RhoGAP_dom"/>
</dbReference>
<proteinExistence type="predicted"/>
<evidence type="ECO:0000256" key="1">
    <source>
        <dbReference type="ARBA" id="ARBA00022468"/>
    </source>
</evidence>
<evidence type="ECO:0000313" key="3">
    <source>
        <dbReference type="EMBL" id="CAG5116968.1"/>
    </source>
</evidence>
<dbReference type="GO" id="GO:0051056">
    <property type="term" value="P:regulation of small GTPase mediated signal transduction"/>
    <property type="evidence" value="ECO:0007669"/>
    <property type="project" value="TreeGrafter"/>
</dbReference>
<dbReference type="SUPFAM" id="SSF48350">
    <property type="entry name" value="GTPase activation domain, GAP"/>
    <property type="match status" value="1"/>
</dbReference>
<dbReference type="AlphaFoldDB" id="A0A8S3YKM8"/>
<comment type="caution">
    <text evidence="3">The sequence shown here is derived from an EMBL/GenBank/DDBJ whole genome shotgun (WGS) entry which is preliminary data.</text>
</comment>
<feature type="non-terminal residue" evidence="3">
    <location>
        <position position="1"/>
    </location>
</feature>
<evidence type="ECO:0000259" key="2">
    <source>
        <dbReference type="PROSITE" id="PS50238"/>
    </source>
</evidence>
<evidence type="ECO:0000313" key="4">
    <source>
        <dbReference type="Proteomes" id="UP000678393"/>
    </source>
</evidence>
<dbReference type="Proteomes" id="UP000678393">
    <property type="component" value="Unassembled WGS sequence"/>
</dbReference>
<dbReference type="PANTHER" id="PTHR14963:SF7">
    <property type="entry name" value="RHO GTPASE-ACTIVATING PROTEIN 19"/>
    <property type="match status" value="1"/>
</dbReference>
<dbReference type="GO" id="GO:0007165">
    <property type="term" value="P:signal transduction"/>
    <property type="evidence" value="ECO:0007669"/>
    <property type="project" value="InterPro"/>
</dbReference>
<protein>
    <recommendedName>
        <fullName evidence="2">Rho-GAP domain-containing protein</fullName>
    </recommendedName>
</protein>
<name>A0A8S3YKM8_9EUPU</name>
<feature type="domain" description="Rho-GAP" evidence="2">
    <location>
        <begin position="1"/>
        <end position="172"/>
    </location>
</feature>
<dbReference type="PANTHER" id="PTHR14963">
    <property type="entry name" value="RHO GTPASE ACTIVATING PROTEIN 18,19-RELATED"/>
    <property type="match status" value="1"/>
</dbReference>
<dbReference type="OrthoDB" id="10061772at2759"/>
<dbReference type="Gene3D" id="1.10.555.10">
    <property type="entry name" value="Rho GTPase activation protein"/>
    <property type="match status" value="1"/>
</dbReference>
<dbReference type="InterPro" id="IPR008936">
    <property type="entry name" value="Rho_GTPase_activation_prot"/>
</dbReference>
<dbReference type="Pfam" id="PF00620">
    <property type="entry name" value="RhoGAP"/>
    <property type="match status" value="1"/>
</dbReference>
<dbReference type="GO" id="GO:0005096">
    <property type="term" value="F:GTPase activator activity"/>
    <property type="evidence" value="ECO:0007669"/>
    <property type="project" value="UniProtKB-KW"/>
</dbReference>
<dbReference type="GO" id="GO:0005737">
    <property type="term" value="C:cytoplasm"/>
    <property type="evidence" value="ECO:0007669"/>
    <property type="project" value="TreeGrafter"/>
</dbReference>
<dbReference type="EMBL" id="CAJHNH020000328">
    <property type="protein sequence ID" value="CAG5116968.1"/>
    <property type="molecule type" value="Genomic_DNA"/>
</dbReference>
<dbReference type="PROSITE" id="PS50238">
    <property type="entry name" value="RHOGAP"/>
    <property type="match status" value="1"/>
</dbReference>
<reference evidence="3" key="1">
    <citation type="submission" date="2021-04" db="EMBL/GenBank/DDBJ databases">
        <authorList>
            <consortium name="Molecular Ecology Group"/>
        </authorList>
    </citation>
    <scope>NUCLEOTIDE SEQUENCE</scope>
</reference>
<keyword evidence="1" id="KW-0343">GTPase activation</keyword>
<feature type="non-terminal residue" evidence="3">
    <location>
        <position position="173"/>
    </location>
</feature>
<accession>A0A8S3YKM8</accession>
<dbReference type="SMART" id="SM00324">
    <property type="entry name" value="RhoGAP"/>
    <property type="match status" value="1"/>
</dbReference>
<gene>
    <name evidence="3" type="ORF">CUNI_LOCUS2526</name>
</gene>
<organism evidence="3 4">
    <name type="scientific">Candidula unifasciata</name>
    <dbReference type="NCBI Taxonomy" id="100452"/>
    <lineage>
        <taxon>Eukaryota</taxon>
        <taxon>Metazoa</taxon>
        <taxon>Spiralia</taxon>
        <taxon>Lophotrochozoa</taxon>
        <taxon>Mollusca</taxon>
        <taxon>Gastropoda</taxon>
        <taxon>Heterobranchia</taxon>
        <taxon>Euthyneura</taxon>
        <taxon>Panpulmonata</taxon>
        <taxon>Eupulmonata</taxon>
        <taxon>Stylommatophora</taxon>
        <taxon>Helicina</taxon>
        <taxon>Helicoidea</taxon>
        <taxon>Geomitridae</taxon>
        <taxon>Candidula</taxon>
    </lineage>
</organism>
<keyword evidence="4" id="KW-1185">Reference proteome</keyword>
<sequence length="173" mass="19541">VTKEGLFRKPGNKSRMTTLKELLIAKGPAVSIDPEIFSPNDVACILKEFVRELPEPLLTERHLEAHRQILALGQHARSPEDISRYSSRKLSALQLLMLLLPPPVQKLTMHLLQLLQRIADSPESKMTAATLGTIFAPMFFIERKVQPRDLYCQITTTAPAVSFMIDKAHELFK</sequence>